<evidence type="ECO:0000313" key="3">
    <source>
        <dbReference type="Proteomes" id="UP000752647"/>
    </source>
</evidence>
<proteinExistence type="predicted"/>
<dbReference type="InterPro" id="IPR029058">
    <property type="entry name" value="AB_hydrolase_fold"/>
</dbReference>
<dbReference type="GO" id="GO:0016787">
    <property type="term" value="F:hydrolase activity"/>
    <property type="evidence" value="ECO:0007669"/>
    <property type="project" value="UniProtKB-KW"/>
</dbReference>
<dbReference type="Gene3D" id="3.40.50.1820">
    <property type="entry name" value="alpha/beta hydrolase"/>
    <property type="match status" value="1"/>
</dbReference>
<dbReference type="InterPro" id="IPR000073">
    <property type="entry name" value="AB_hydrolase_1"/>
</dbReference>
<protein>
    <submittedName>
        <fullName evidence="2">Alpha/beta hydrolase</fullName>
    </submittedName>
</protein>
<dbReference type="InterPro" id="IPR050266">
    <property type="entry name" value="AB_hydrolase_sf"/>
</dbReference>
<dbReference type="PANTHER" id="PTHR43798:SF6">
    <property type="entry name" value="HYDROLASE, PUTATIVE (AFU_ORTHOLOGUE AFUA_4G13070)-RELATED"/>
    <property type="match status" value="1"/>
</dbReference>
<dbReference type="PANTHER" id="PTHR43798">
    <property type="entry name" value="MONOACYLGLYCEROL LIPASE"/>
    <property type="match status" value="1"/>
</dbReference>
<dbReference type="Proteomes" id="UP000752647">
    <property type="component" value="Unassembled WGS sequence"/>
</dbReference>
<keyword evidence="2" id="KW-0378">Hydrolase</keyword>
<dbReference type="RefSeq" id="WP_224144291.1">
    <property type="nucleotide sequence ID" value="NZ_CBCPIF010000001.1"/>
</dbReference>
<sequence length="267" mass="30417">MVLKQYNGIQYQDLGEGELILFLHGLFLDKNSTQIFFERDSQIINFKRIYLDLPGMGDSAIIEEPSSNAIFKKLVAFIDHIIGEKSFIVYGHSYGGYLAQAIAHHYQNQVSAMFLTCPVVIADDNLRITEKHKNEFGDEIKITTNDAFFSDFEAMNVMINETSWLAYQELILPGLQKANQVFIGKLQKNSYGLSFEKELDHFGSETKIQVVLGRYDHVVGYKQQLALFVQKENADITLLSSAGHNIMIDQPDTIYSLFNKLINNKNQ</sequence>
<evidence type="ECO:0000259" key="1">
    <source>
        <dbReference type="Pfam" id="PF00561"/>
    </source>
</evidence>
<comment type="caution">
    <text evidence="2">The sequence shown here is derived from an EMBL/GenBank/DDBJ whole genome shotgun (WGS) entry which is preliminary data.</text>
</comment>
<dbReference type="Pfam" id="PF00561">
    <property type="entry name" value="Abhydrolase_1"/>
    <property type="match status" value="1"/>
</dbReference>
<name>A0A9Q3SYN1_9LACO</name>
<dbReference type="EMBL" id="JAHBFI010000019">
    <property type="protein sequence ID" value="MBZ5962963.1"/>
    <property type="molecule type" value="Genomic_DNA"/>
</dbReference>
<dbReference type="SUPFAM" id="SSF53474">
    <property type="entry name" value="alpha/beta-Hydrolases"/>
    <property type="match status" value="1"/>
</dbReference>
<organism evidence="2 3">
    <name type="scientific">Leuconostoc gasicomitatum</name>
    <dbReference type="NCBI Taxonomy" id="115778"/>
    <lineage>
        <taxon>Bacteria</taxon>
        <taxon>Bacillati</taxon>
        <taxon>Bacillota</taxon>
        <taxon>Bacilli</taxon>
        <taxon>Lactobacillales</taxon>
        <taxon>Lactobacillaceae</taxon>
        <taxon>Leuconostoc</taxon>
        <taxon>Leuconostoc gelidum group</taxon>
    </lineage>
</organism>
<gene>
    <name evidence="2" type="ORF">KIJ12_07405</name>
</gene>
<feature type="domain" description="AB hydrolase-1" evidence="1">
    <location>
        <begin position="19"/>
        <end position="250"/>
    </location>
</feature>
<reference evidence="2" key="1">
    <citation type="submission" date="2021-05" db="EMBL/GenBank/DDBJ databases">
        <title>Pangenome of Leuconostoc gelidum warrants species status for Leuconostoc gelidum subsp. gasicomitatum.</title>
        <authorList>
            <person name="Johansson P."/>
            <person name="Sade E."/>
            <person name="Hultman J."/>
            <person name="Auvinen P."/>
            <person name="Bjorkroth J."/>
        </authorList>
    </citation>
    <scope>NUCLEOTIDE SEQUENCE</scope>
    <source>
        <strain evidence="2">A.21.4</strain>
    </source>
</reference>
<accession>A0A9Q3SYN1</accession>
<dbReference type="AlphaFoldDB" id="A0A9Q3SYN1"/>
<evidence type="ECO:0000313" key="2">
    <source>
        <dbReference type="EMBL" id="MBZ5962963.1"/>
    </source>
</evidence>